<dbReference type="HOGENOM" id="CLU_3409756_0_0_0"/>
<evidence type="ECO:0000313" key="2">
    <source>
        <dbReference type="Proteomes" id="UP000011704"/>
    </source>
</evidence>
<proteinExistence type="predicted"/>
<protein>
    <submittedName>
        <fullName evidence="1">Uncharacterized protein</fullName>
    </submittedName>
</protein>
<organism evidence="1 2">
    <name type="scientific">Nitrospina gracilis (strain 3/211)</name>
    <dbReference type="NCBI Taxonomy" id="1266370"/>
    <lineage>
        <taxon>Bacteria</taxon>
        <taxon>Pseudomonadati</taxon>
        <taxon>Nitrospinota/Tectimicrobiota group</taxon>
        <taxon>Nitrospinota</taxon>
        <taxon>Nitrospinia</taxon>
        <taxon>Nitrospinales</taxon>
        <taxon>Nitrospinaceae</taxon>
        <taxon>Nitrospina</taxon>
    </lineage>
</organism>
<dbReference type="InParanoid" id="M1YUD2"/>
<sequence length="29" mass="3377">MKPTKKREQSLIFKGFLIKTMPKGLIKKS</sequence>
<dbReference type="AlphaFoldDB" id="M1YUD2"/>
<comment type="caution">
    <text evidence="1">The sequence shown here is derived from an EMBL/GenBank/DDBJ whole genome shotgun (WGS) entry which is preliminary data.</text>
</comment>
<dbReference type="STRING" id="1266370.NITGR_10028"/>
<name>M1YUD2_NITG3</name>
<keyword evidence="2" id="KW-1185">Reference proteome</keyword>
<dbReference type="Proteomes" id="UP000011704">
    <property type="component" value="Unassembled WGS sequence"/>
</dbReference>
<evidence type="ECO:0000313" key="1">
    <source>
        <dbReference type="EMBL" id="CCQ89171.1"/>
    </source>
</evidence>
<accession>M1YUD2</accession>
<reference evidence="1 2" key="1">
    <citation type="journal article" date="2013" name="Front. Microbiol.">
        <title>The genome of Nitrospina gracilis illuminates the metabolism and evolution of the major marine nitrite oxidizer.</title>
        <authorList>
            <person name="Luecker S."/>
            <person name="Nowka B."/>
            <person name="Rattei T."/>
            <person name="Spieck E."/>
            <person name="and Daims H."/>
        </authorList>
    </citation>
    <scope>NUCLEOTIDE SEQUENCE [LARGE SCALE GENOMIC DNA]</scope>
    <source>
        <strain evidence="1 2">3/211</strain>
    </source>
</reference>
<gene>
    <name evidence="1" type="ORF">NITGR_10028</name>
</gene>
<dbReference type="EMBL" id="CAQJ01000001">
    <property type="protein sequence ID" value="CCQ89171.1"/>
    <property type="molecule type" value="Genomic_DNA"/>
</dbReference>